<dbReference type="InterPro" id="IPR037066">
    <property type="entry name" value="Plug_dom_sf"/>
</dbReference>
<organism evidence="12 13">
    <name type="scientific">Moraxella oculi</name>
    <dbReference type="NCBI Taxonomy" id="2940516"/>
    <lineage>
        <taxon>Bacteria</taxon>
        <taxon>Pseudomonadati</taxon>
        <taxon>Pseudomonadota</taxon>
        <taxon>Gammaproteobacteria</taxon>
        <taxon>Moraxellales</taxon>
        <taxon>Moraxellaceae</taxon>
        <taxon>Moraxella</taxon>
    </lineage>
</organism>
<dbReference type="InterPro" id="IPR012910">
    <property type="entry name" value="Plug_dom"/>
</dbReference>
<feature type="domain" description="TonB-dependent receptor-like beta-barrel" evidence="10">
    <location>
        <begin position="327"/>
        <end position="805"/>
    </location>
</feature>
<dbReference type="Proteomes" id="UP001624684">
    <property type="component" value="Unassembled WGS sequence"/>
</dbReference>
<dbReference type="Gene3D" id="2.40.170.20">
    <property type="entry name" value="TonB-dependent receptor, beta-barrel domain"/>
    <property type="match status" value="1"/>
</dbReference>
<accession>A0ABW8UBP0</accession>
<evidence type="ECO:0000259" key="10">
    <source>
        <dbReference type="Pfam" id="PF00593"/>
    </source>
</evidence>
<keyword evidence="12" id="KW-0675">Receptor</keyword>
<keyword evidence="7" id="KW-0998">Cell outer membrane</keyword>
<dbReference type="PANTHER" id="PTHR30069">
    <property type="entry name" value="TONB-DEPENDENT OUTER MEMBRANE RECEPTOR"/>
    <property type="match status" value="1"/>
</dbReference>
<keyword evidence="3" id="KW-1134">Transmembrane beta strand</keyword>
<evidence type="ECO:0000256" key="2">
    <source>
        <dbReference type="ARBA" id="ARBA00022448"/>
    </source>
</evidence>
<comment type="similarity">
    <text evidence="8">Belongs to the TonB-dependent receptor family.</text>
</comment>
<dbReference type="Pfam" id="PF00593">
    <property type="entry name" value="TonB_dep_Rec_b-barrel"/>
    <property type="match status" value="1"/>
</dbReference>
<keyword evidence="6 8" id="KW-0472">Membrane</keyword>
<evidence type="ECO:0000313" key="12">
    <source>
        <dbReference type="EMBL" id="MFL1732867.1"/>
    </source>
</evidence>
<dbReference type="EMBL" id="JBJJXE010000013">
    <property type="protein sequence ID" value="MFL1732867.1"/>
    <property type="molecule type" value="Genomic_DNA"/>
</dbReference>
<evidence type="ECO:0000313" key="13">
    <source>
        <dbReference type="Proteomes" id="UP001624684"/>
    </source>
</evidence>
<keyword evidence="5 8" id="KW-0798">TonB box</keyword>
<evidence type="ECO:0000256" key="8">
    <source>
        <dbReference type="RuleBase" id="RU003357"/>
    </source>
</evidence>
<keyword evidence="4" id="KW-0812">Transmembrane</keyword>
<keyword evidence="13" id="KW-1185">Reference proteome</keyword>
<name>A0ABW8UBP0_9GAMM</name>
<evidence type="ECO:0000256" key="6">
    <source>
        <dbReference type="ARBA" id="ARBA00023136"/>
    </source>
</evidence>
<evidence type="ECO:0000256" key="3">
    <source>
        <dbReference type="ARBA" id="ARBA00022452"/>
    </source>
</evidence>
<sequence>MTTYRYLPLAISLVLSQMAFADSSKEEPSVLLDNMSVMLSTTPQSLAFSDATKASDLTIKKDKLQHRSATLGNALSSQGGIHSNPFGGGASAPVVRGQEGVRVKVLQNGMGVSDMSTVSPDHAVAVDTLLASRVEVVRGVSTLMYANASTAGVVNVIDERILDTMPNAITGELMLRTNDGSDEKLATAGVSLPVGEKIAVRIEGMSRAANPYNVPAINFGEVLNYLPDSHNKSVVGTLGVSYIGNQGHLGVAYSQRKDDYGLVGHNHKFDNCAGHVLDTSRGWFGPERKYLIPYPHLMTDEDMVGRLHFHCGSDYDLDHGHSHDNVYGHRHDPSQKGPWVELSSKTFSLQGELNSPTPSIDKVRLSASHSDYHHQEYDEGKHIPDPSTGTRFVKGNTAYWANKGLAAKMSVHQSPTDRLSLVWGVETASNKTHALIPSHDEKAANRRPLVENTQKTGSVFALGEYQFGKTKWHVGVRHEKTSIPVHYNIAEIDAQFNNAIDVQEKPDLTPYRNNATSYAVGAMWDISPKLRLDATLSHNERIPTPMELYYHGKHLATNSFLYGNNALKKEKSDNGELGVTFTGDKWHLKGSVYANHFGNFIHPENLYKNGNLTMRRFTQSKAKLRGAELELSYQFSPNLTVSVFGDTVRGKLYRFSPIVGNGIYEDVTVYVDPKECGVDRDDPNYEDWCKDTERKLVGQDIIIRPDRNPPRLSPDRFGLRINGEYGRFSPSLEYVRVAAQNRTSQSIASKYYSECPHHDHADSRLCPIYINEDATLGYHLLNLGLDHHRRIGNTDTTWSLRANNLLNEKIYVHNSFLPFVPQQGRNVSLSVNVKF</sequence>
<comment type="caution">
    <text evidence="12">The sequence shown here is derived from an EMBL/GenBank/DDBJ whole genome shotgun (WGS) entry which is preliminary data.</text>
</comment>
<gene>
    <name evidence="12" type="ORF">ACJHVH_07680</name>
</gene>
<evidence type="ECO:0000256" key="5">
    <source>
        <dbReference type="ARBA" id="ARBA00023077"/>
    </source>
</evidence>
<dbReference type="SUPFAM" id="SSF56935">
    <property type="entry name" value="Porins"/>
    <property type="match status" value="1"/>
</dbReference>
<evidence type="ECO:0000256" key="7">
    <source>
        <dbReference type="ARBA" id="ARBA00023237"/>
    </source>
</evidence>
<evidence type="ECO:0000256" key="9">
    <source>
        <dbReference type="SAM" id="SignalP"/>
    </source>
</evidence>
<feature type="domain" description="TonB-dependent receptor plug" evidence="11">
    <location>
        <begin position="55"/>
        <end position="153"/>
    </location>
</feature>
<feature type="chain" id="PRO_5045577866" evidence="9">
    <location>
        <begin position="22"/>
        <end position="835"/>
    </location>
</feature>
<dbReference type="Gene3D" id="2.170.130.10">
    <property type="entry name" value="TonB-dependent receptor, plug domain"/>
    <property type="match status" value="1"/>
</dbReference>
<evidence type="ECO:0000256" key="1">
    <source>
        <dbReference type="ARBA" id="ARBA00004571"/>
    </source>
</evidence>
<evidence type="ECO:0000256" key="4">
    <source>
        <dbReference type="ARBA" id="ARBA00022692"/>
    </source>
</evidence>
<dbReference type="InterPro" id="IPR036942">
    <property type="entry name" value="Beta-barrel_TonB_sf"/>
</dbReference>
<dbReference type="Pfam" id="PF07715">
    <property type="entry name" value="Plug"/>
    <property type="match status" value="1"/>
</dbReference>
<comment type="subcellular location">
    <subcellularLocation>
        <location evidence="1">Cell outer membrane</location>
        <topology evidence="1">Multi-pass membrane protein</topology>
    </subcellularLocation>
</comment>
<dbReference type="RefSeq" id="WP_407069395.1">
    <property type="nucleotide sequence ID" value="NZ_JBJJXE010000013.1"/>
</dbReference>
<proteinExistence type="inferred from homology"/>
<reference evidence="12 13" key="1">
    <citation type="submission" date="2024-11" db="EMBL/GenBank/DDBJ databases">
        <title>First Report of Moraxella oculi in Brazil in an Infectious Bovine Keratoconjunctivitis Outbreak.</title>
        <authorList>
            <person name="Carvalho C.V."/>
            <person name="Domingues R."/>
            <person name="Coutinho C."/>
            <person name="Honorio N.T.B.S."/>
            <person name="Faza D.R.L.R."/>
            <person name="Carvalho W.A."/>
            <person name="Machado A.B.F."/>
            <person name="Martins M.F."/>
            <person name="Gaspar E.B."/>
        </authorList>
    </citation>
    <scope>NUCLEOTIDE SEQUENCE [LARGE SCALE GENOMIC DNA]</scope>
    <source>
        <strain evidence="12 13">2117LE</strain>
    </source>
</reference>
<protein>
    <submittedName>
        <fullName evidence="12">TonB-dependent receptor</fullName>
    </submittedName>
</protein>
<evidence type="ECO:0000259" key="11">
    <source>
        <dbReference type="Pfam" id="PF07715"/>
    </source>
</evidence>
<keyword evidence="2" id="KW-0813">Transport</keyword>
<keyword evidence="9" id="KW-0732">Signal</keyword>
<feature type="signal peptide" evidence="9">
    <location>
        <begin position="1"/>
        <end position="21"/>
    </location>
</feature>
<dbReference type="InterPro" id="IPR039426">
    <property type="entry name" value="TonB-dep_rcpt-like"/>
</dbReference>
<dbReference type="InterPro" id="IPR000531">
    <property type="entry name" value="Beta-barrel_TonB"/>
</dbReference>
<dbReference type="PANTHER" id="PTHR30069:SF40">
    <property type="entry name" value="TONB-DEPENDENT RECEPTOR NMB0964-RELATED"/>
    <property type="match status" value="1"/>
</dbReference>